<organism evidence="1 2">
    <name type="scientific">Vermiconidia calcicola</name>
    <dbReference type="NCBI Taxonomy" id="1690605"/>
    <lineage>
        <taxon>Eukaryota</taxon>
        <taxon>Fungi</taxon>
        <taxon>Dikarya</taxon>
        <taxon>Ascomycota</taxon>
        <taxon>Pezizomycotina</taxon>
        <taxon>Dothideomycetes</taxon>
        <taxon>Dothideomycetidae</taxon>
        <taxon>Mycosphaerellales</taxon>
        <taxon>Extremaceae</taxon>
        <taxon>Vermiconidia</taxon>
    </lineage>
</organism>
<evidence type="ECO:0000313" key="2">
    <source>
        <dbReference type="Proteomes" id="UP001281147"/>
    </source>
</evidence>
<evidence type="ECO:0000313" key="1">
    <source>
        <dbReference type="EMBL" id="KAK3707932.1"/>
    </source>
</evidence>
<gene>
    <name evidence="1" type="ORF">LTR37_011784</name>
</gene>
<keyword evidence="2" id="KW-1185">Reference proteome</keyword>
<dbReference type="EMBL" id="JAUTXU010000105">
    <property type="protein sequence ID" value="KAK3707932.1"/>
    <property type="molecule type" value="Genomic_DNA"/>
</dbReference>
<sequence length="250" mass="28548">MKMHYSVPALSCRQMENSHYILPSTFAEKRDKKNVPNLGHLLVMLLISDTDVTDELTRAIVKEAITRNVVWMLDVRGQNMPELSFLETDASSDYRLQKTFDAGKTSYRLLMFANMMKRCVTTTSADGQRKTLETLRDELFARHGGAPHGSVARLADAVRRIQKVSSFPDFLKAMGCQPMPAKPDFTAFLRRTVQESVEKGYSSWALTQEEALALRIRKEPEVGREQGMQPVHFSKRQFSFFPQAARGRRR</sequence>
<protein>
    <submittedName>
        <fullName evidence="1">Uncharacterized protein</fullName>
    </submittedName>
</protein>
<proteinExistence type="predicted"/>
<dbReference type="Proteomes" id="UP001281147">
    <property type="component" value="Unassembled WGS sequence"/>
</dbReference>
<name>A0ACC3N3Z2_9PEZI</name>
<reference evidence="1" key="1">
    <citation type="submission" date="2023-07" db="EMBL/GenBank/DDBJ databases">
        <title>Black Yeasts Isolated from many extreme environments.</title>
        <authorList>
            <person name="Coleine C."/>
            <person name="Stajich J.E."/>
            <person name="Selbmann L."/>
        </authorList>
    </citation>
    <scope>NUCLEOTIDE SEQUENCE</scope>
    <source>
        <strain evidence="1">CCFEE 5714</strain>
    </source>
</reference>
<accession>A0ACC3N3Z2</accession>
<comment type="caution">
    <text evidence="1">The sequence shown here is derived from an EMBL/GenBank/DDBJ whole genome shotgun (WGS) entry which is preliminary data.</text>
</comment>